<dbReference type="GeneID" id="23679690"/>
<dbReference type="OrthoDB" id="20926at10239"/>
<evidence type="ECO:0000313" key="1">
    <source>
        <dbReference type="EMBL" id="AID58821.1"/>
    </source>
</evidence>
<sequence length="149" mass="17273">MAARGVKPSGKPTLFRGEAMTEWVEVENVPFEKAPELPARSPAREVVDGEVTEVPRRWPAEAVRKWRAWSRMPHCVMWSDADWEFAFDSLEVAASFIETRRASLATELRNREKVLGTTADFRRDLRIRYVEPQQDKPKLTVVENDFRDL</sequence>
<dbReference type="Proteomes" id="UP000027491">
    <property type="component" value="Segment"/>
</dbReference>
<gene>
    <name evidence="1" type="primary">1</name>
    <name evidence="1" type="ORF">PBI_GAIA_1</name>
</gene>
<proteinExistence type="predicted"/>
<evidence type="ECO:0008006" key="3">
    <source>
        <dbReference type="Google" id="ProtNLM"/>
    </source>
</evidence>
<dbReference type="KEGG" id="vg:23679690"/>
<accession>A0A068F4F6</accession>
<dbReference type="RefSeq" id="YP_009124744.1">
    <property type="nucleotide sequence ID" value="NC_026590.1"/>
</dbReference>
<reference evidence="1 2" key="1">
    <citation type="submission" date="2014-03" db="EMBL/GenBank/DDBJ databases">
        <authorList>
            <person name="Yoder B.A."/>
            <person name="Colicchio M.A."/>
            <person name="Schafer C.E."/>
            <person name="Abrahim M.R."/>
            <person name="Adkins N.L."/>
            <person name="Burke K.A."/>
            <person name="Churilla B.M."/>
            <person name="Cohen K.L."/>
            <person name="Fasoranti T.O."/>
            <person name="Genkil J.S."/>
            <person name="Kramer Z.J."/>
            <person name="Prout A.K."/>
            <person name="Schwarz A.G."/>
            <person name="Tish M."/>
            <person name="Vispute N."/>
            <person name="Wilkes K.E."/>
            <person name="Williams C.R."/>
            <person name="Xiao X."/>
            <person name="Yu V.J."/>
            <person name="Lapin J.S."/>
            <person name="Ott C.T."/>
            <person name="Walburn T.D."/>
            <person name="Bradley K.W."/>
            <person name="Clarke D.Q."/>
            <person name="Lewis M.F."/>
            <person name="Barker L.P."/>
            <person name="Bailey C."/>
            <person name="Asai D.J."/>
            <person name="Bowman C.A."/>
            <person name="Russell D.A."/>
            <person name="Pope W.H."/>
            <person name="Jacobs-Sera D."/>
            <person name="Hendrix R.W."/>
            <person name="Hatfull G.F."/>
        </authorList>
    </citation>
    <scope>NUCLEOTIDE SEQUENCE [LARGE SCALE GENOMIC DNA]</scope>
</reference>
<dbReference type="InterPro" id="IPR057972">
    <property type="entry name" value="Terminase_7"/>
</dbReference>
<protein>
    <recommendedName>
        <fullName evidence="3">Terminase small subunit</fullName>
    </recommendedName>
</protein>
<dbReference type="EMBL" id="KJ567043">
    <property type="protein sequence ID" value="AID58821.1"/>
    <property type="molecule type" value="Genomic_DNA"/>
</dbReference>
<organism evidence="1 2">
    <name type="scientific">Mycobacterium phage Gaia</name>
    <dbReference type="NCBI Taxonomy" id="1486472"/>
    <lineage>
        <taxon>Viruses</taxon>
        <taxon>Duplodnaviria</taxon>
        <taxon>Heunggongvirae</taxon>
        <taxon>Uroviricota</taxon>
        <taxon>Caudoviricetes</taxon>
        <taxon>Gaiavirus</taxon>
        <taxon>Gaiavirus gaia</taxon>
    </lineage>
</organism>
<keyword evidence="2" id="KW-1185">Reference proteome</keyword>
<evidence type="ECO:0000313" key="2">
    <source>
        <dbReference type="Proteomes" id="UP000027491"/>
    </source>
</evidence>
<dbReference type="Pfam" id="PF25673">
    <property type="entry name" value="Terminase_7"/>
    <property type="match status" value="1"/>
</dbReference>
<name>A0A068F4F6_9CAUD</name>